<dbReference type="RefSeq" id="WP_345072848.1">
    <property type="nucleotide sequence ID" value="NZ_BAABDJ010000017.1"/>
</dbReference>
<organism evidence="3 4">
    <name type="scientific">Hymenobacter fastidiosus</name>
    <dbReference type="NCBI Taxonomy" id="486264"/>
    <lineage>
        <taxon>Bacteria</taxon>
        <taxon>Pseudomonadati</taxon>
        <taxon>Bacteroidota</taxon>
        <taxon>Cytophagia</taxon>
        <taxon>Cytophagales</taxon>
        <taxon>Hymenobacteraceae</taxon>
        <taxon>Hymenobacter</taxon>
    </lineage>
</organism>
<accession>A0ABP7S9Y9</accession>
<feature type="region of interest" description="Disordered" evidence="1">
    <location>
        <begin position="25"/>
        <end position="59"/>
    </location>
</feature>
<keyword evidence="4" id="KW-1185">Reference proteome</keyword>
<feature type="signal peptide" evidence="2">
    <location>
        <begin position="1"/>
        <end position="19"/>
    </location>
</feature>
<evidence type="ECO:0000256" key="2">
    <source>
        <dbReference type="SAM" id="SignalP"/>
    </source>
</evidence>
<keyword evidence="2" id="KW-0732">Signal</keyword>
<evidence type="ECO:0000256" key="1">
    <source>
        <dbReference type="SAM" id="MobiDB-lite"/>
    </source>
</evidence>
<evidence type="ECO:0000313" key="3">
    <source>
        <dbReference type="EMBL" id="GAA4008497.1"/>
    </source>
</evidence>
<name>A0ABP7S9Y9_9BACT</name>
<gene>
    <name evidence="3" type="ORF">GCM10022408_20800</name>
</gene>
<protein>
    <recommendedName>
        <fullName evidence="5">DUF4890 domain-containing protein</fullName>
    </recommendedName>
</protein>
<dbReference type="Proteomes" id="UP001500567">
    <property type="component" value="Unassembled WGS sequence"/>
</dbReference>
<dbReference type="EMBL" id="BAABDJ010000017">
    <property type="protein sequence ID" value="GAA4008497.1"/>
    <property type="molecule type" value="Genomic_DNA"/>
</dbReference>
<sequence length="169" mass="18003">MKTFLLTSCAVLAAAAAQAQTTPVKTKTKTETAAATVKTKTKAPASAPATPKPVPTPPSEKVEAKATALTANMRQALNLTPAQAEKVQQLNVTSVRNVETARLQYRTDLRKLNAIINDIGQSRLAGLKDVLTADQFARYQRKREEKMGIQNTPGNQGNPVPGLPGNGNE</sequence>
<feature type="chain" id="PRO_5046180348" description="DUF4890 domain-containing protein" evidence="2">
    <location>
        <begin position="20"/>
        <end position="169"/>
    </location>
</feature>
<evidence type="ECO:0000313" key="4">
    <source>
        <dbReference type="Proteomes" id="UP001500567"/>
    </source>
</evidence>
<reference evidence="4" key="1">
    <citation type="journal article" date="2019" name="Int. J. Syst. Evol. Microbiol.">
        <title>The Global Catalogue of Microorganisms (GCM) 10K type strain sequencing project: providing services to taxonomists for standard genome sequencing and annotation.</title>
        <authorList>
            <consortium name="The Broad Institute Genomics Platform"/>
            <consortium name="The Broad Institute Genome Sequencing Center for Infectious Disease"/>
            <person name="Wu L."/>
            <person name="Ma J."/>
        </authorList>
    </citation>
    <scope>NUCLEOTIDE SEQUENCE [LARGE SCALE GENOMIC DNA]</scope>
    <source>
        <strain evidence="4">JCM 17224</strain>
    </source>
</reference>
<feature type="region of interest" description="Disordered" evidence="1">
    <location>
        <begin position="144"/>
        <end position="169"/>
    </location>
</feature>
<proteinExistence type="predicted"/>
<evidence type="ECO:0008006" key="5">
    <source>
        <dbReference type="Google" id="ProtNLM"/>
    </source>
</evidence>
<comment type="caution">
    <text evidence="3">The sequence shown here is derived from an EMBL/GenBank/DDBJ whole genome shotgun (WGS) entry which is preliminary data.</text>
</comment>
<feature type="compositionally biased region" description="Low complexity" evidence="1">
    <location>
        <begin position="25"/>
        <end position="49"/>
    </location>
</feature>